<name>A0A1Z1WQ78_9ACTN</name>
<evidence type="ECO:0000313" key="2">
    <source>
        <dbReference type="Proteomes" id="UP000195880"/>
    </source>
</evidence>
<keyword evidence="2" id="KW-1185">Reference proteome</keyword>
<reference evidence="1 2" key="1">
    <citation type="submission" date="2017-05" db="EMBL/GenBank/DDBJ databases">
        <title>Streptomyces alboflavus Genome sequencing and assembly.</title>
        <authorList>
            <person name="Wang Y."/>
            <person name="Du B."/>
            <person name="Ding Y."/>
            <person name="Liu H."/>
            <person name="Hou Q."/>
            <person name="Liu K."/>
            <person name="Wang C."/>
            <person name="Yao L."/>
        </authorList>
    </citation>
    <scope>NUCLEOTIDE SEQUENCE [LARGE SCALE GENOMIC DNA]</scope>
    <source>
        <strain evidence="1 2">MDJK44</strain>
    </source>
</reference>
<protein>
    <submittedName>
        <fullName evidence="1">Uncharacterized protein</fullName>
    </submittedName>
</protein>
<organism evidence="1 2">
    <name type="scientific">Streptomyces alboflavus</name>
    <dbReference type="NCBI Taxonomy" id="67267"/>
    <lineage>
        <taxon>Bacteria</taxon>
        <taxon>Bacillati</taxon>
        <taxon>Actinomycetota</taxon>
        <taxon>Actinomycetes</taxon>
        <taxon>Kitasatosporales</taxon>
        <taxon>Streptomycetaceae</taxon>
        <taxon>Streptomyces</taxon>
    </lineage>
</organism>
<proteinExistence type="predicted"/>
<dbReference type="AlphaFoldDB" id="A0A1Z1WQ78"/>
<accession>A0A1Z1WQ78</accession>
<dbReference type="EMBL" id="CP021748">
    <property type="protein sequence ID" value="ARX88585.1"/>
    <property type="molecule type" value="Genomic_DNA"/>
</dbReference>
<sequence length="52" mass="5644">MSTPAVPPRNFSRIGTSRFRQVPGSMVERNTTVCRPPRSATAAPISSVTRSK</sequence>
<dbReference type="KEGG" id="salf:SMD44_08072"/>
<dbReference type="Proteomes" id="UP000195880">
    <property type="component" value="Chromosome"/>
</dbReference>
<evidence type="ECO:0000313" key="1">
    <source>
        <dbReference type="EMBL" id="ARX88585.1"/>
    </source>
</evidence>
<gene>
    <name evidence="1" type="ORF">SMD44_08072</name>
</gene>